<evidence type="ECO:0000256" key="12">
    <source>
        <dbReference type="ARBA" id="ARBA00023242"/>
    </source>
</evidence>
<evidence type="ECO:0000256" key="13">
    <source>
        <dbReference type="ARBA" id="ARBA00033341"/>
    </source>
</evidence>
<dbReference type="GO" id="GO:0006355">
    <property type="term" value="P:regulation of DNA-templated transcription"/>
    <property type="evidence" value="ECO:0007669"/>
    <property type="project" value="InterPro"/>
</dbReference>
<dbReference type="PANTHER" id="PTHR12831">
    <property type="entry name" value="TRANSCRIPTION INITIATION FACTOR IIH TFIIH , POLYPEPTIDE 3-RELATED"/>
    <property type="match status" value="1"/>
</dbReference>
<evidence type="ECO:0000256" key="2">
    <source>
        <dbReference type="ARBA" id="ARBA00004123"/>
    </source>
</evidence>
<dbReference type="GO" id="GO:0005675">
    <property type="term" value="C:transcription factor TFIIH holo complex"/>
    <property type="evidence" value="ECO:0007669"/>
    <property type="project" value="UniProtKB-UniRule"/>
</dbReference>
<keyword evidence="10 14" id="KW-0804">Transcription</keyword>
<keyword evidence="17" id="KW-1185">Reference proteome</keyword>
<dbReference type="InterPro" id="IPR004600">
    <property type="entry name" value="TFIIH_Tfb4/GTF2H3"/>
</dbReference>
<evidence type="ECO:0000256" key="11">
    <source>
        <dbReference type="ARBA" id="ARBA00023204"/>
    </source>
</evidence>
<evidence type="ECO:0000256" key="14">
    <source>
        <dbReference type="RuleBase" id="RU368090"/>
    </source>
</evidence>
<keyword evidence="5 14" id="KW-0479">Metal-binding</keyword>
<feature type="compositionally biased region" description="Polar residues" evidence="15">
    <location>
        <begin position="310"/>
        <end position="319"/>
    </location>
</feature>
<reference evidence="16" key="2">
    <citation type="submission" date="2023-06" db="EMBL/GenBank/DDBJ databases">
        <authorList>
            <consortium name="Lawrence Berkeley National Laboratory"/>
            <person name="Haridas S."/>
            <person name="Hensen N."/>
            <person name="Bonometti L."/>
            <person name="Westerberg I."/>
            <person name="Brannstrom I.O."/>
            <person name="Guillou S."/>
            <person name="Cros-Aarteil S."/>
            <person name="Calhoun S."/>
            <person name="Kuo A."/>
            <person name="Mondo S."/>
            <person name="Pangilinan J."/>
            <person name="Riley R."/>
            <person name="Labutti K."/>
            <person name="Andreopoulos B."/>
            <person name="Lipzen A."/>
            <person name="Chen C."/>
            <person name="Yanf M."/>
            <person name="Daum C."/>
            <person name="Ng V."/>
            <person name="Clum A."/>
            <person name="Steindorff A."/>
            <person name="Ohm R."/>
            <person name="Martin F."/>
            <person name="Silar P."/>
            <person name="Natvig D."/>
            <person name="Lalanne C."/>
            <person name="Gautier V."/>
            <person name="Ament-Velasquez S.L."/>
            <person name="Kruys A."/>
            <person name="Hutchinson M.I."/>
            <person name="Powell A.J."/>
            <person name="Barry K."/>
            <person name="Miller A.N."/>
            <person name="Grigoriev I.V."/>
            <person name="Debuchy R."/>
            <person name="Gladieux P."/>
            <person name="Thoren M.H."/>
            <person name="Johannesson H."/>
        </authorList>
    </citation>
    <scope>NUCLEOTIDE SEQUENCE</scope>
    <source>
        <strain evidence="16">CBS 560.94</strain>
    </source>
</reference>
<accession>A0AAE0JFD8</accession>
<comment type="subcellular location">
    <subcellularLocation>
        <location evidence="2 14">Nucleus</location>
    </subcellularLocation>
</comment>
<dbReference type="Pfam" id="PF03850">
    <property type="entry name" value="Tfb4"/>
    <property type="match status" value="2"/>
</dbReference>
<protein>
    <recommendedName>
        <fullName evidence="4 14">General transcription and DNA repair factor IIH subunit TFB4</fullName>
        <shortName evidence="14">TFIIH subunit TFB4</shortName>
    </recommendedName>
    <alternativeName>
        <fullName evidence="13 14">RNA polymerase II transcription factor B subunit 4</fullName>
    </alternativeName>
</protein>
<feature type="region of interest" description="Disordered" evidence="15">
    <location>
        <begin position="177"/>
        <end position="209"/>
    </location>
</feature>
<dbReference type="AlphaFoldDB" id="A0AAE0JFD8"/>
<evidence type="ECO:0000256" key="9">
    <source>
        <dbReference type="ARBA" id="ARBA00023015"/>
    </source>
</evidence>
<keyword evidence="6 14" id="KW-0227">DNA damage</keyword>
<comment type="similarity">
    <text evidence="3 14">Belongs to the TFB4 family.</text>
</comment>
<evidence type="ECO:0000256" key="6">
    <source>
        <dbReference type="ARBA" id="ARBA00022763"/>
    </source>
</evidence>
<keyword evidence="7 14" id="KW-0863">Zinc-finger</keyword>
<dbReference type="GO" id="GO:0000439">
    <property type="term" value="C:transcription factor TFIIH core complex"/>
    <property type="evidence" value="ECO:0007669"/>
    <property type="project" value="UniProtKB-UniRule"/>
</dbReference>
<comment type="subunit">
    <text evidence="14">Component of the 7-subunit TFIIH core complex composed of XPB/SSL2, XPD/RAD3, SSL1, TFB1, TFB2, TFB4 and TFB5, which is active in NER. The core complex associates with the 3-subunit CTD-kinase module TFIIK composed of CCL1, KIN28 and TFB3 to form the 10-subunit holoenzyme (holo-TFIIH) active in transcription.</text>
</comment>
<dbReference type="Gene3D" id="3.40.50.410">
    <property type="entry name" value="von Willebrand factor, type A domain"/>
    <property type="match status" value="1"/>
</dbReference>
<evidence type="ECO:0000313" key="16">
    <source>
        <dbReference type="EMBL" id="KAK3345347.1"/>
    </source>
</evidence>
<comment type="caution">
    <text evidence="16">The sequence shown here is derived from an EMBL/GenBank/DDBJ whole genome shotgun (WGS) entry which is preliminary data.</text>
</comment>
<dbReference type="GO" id="GO:0008270">
    <property type="term" value="F:zinc ion binding"/>
    <property type="evidence" value="ECO:0007669"/>
    <property type="project" value="UniProtKB-KW"/>
</dbReference>
<dbReference type="RefSeq" id="XP_062681960.1">
    <property type="nucleotide sequence ID" value="XM_062821831.1"/>
</dbReference>
<dbReference type="Proteomes" id="UP001278500">
    <property type="component" value="Unassembled WGS sequence"/>
</dbReference>
<evidence type="ECO:0000256" key="3">
    <source>
        <dbReference type="ARBA" id="ARBA00005273"/>
    </source>
</evidence>
<keyword evidence="9 14" id="KW-0805">Transcription regulation</keyword>
<reference evidence="16" key="1">
    <citation type="journal article" date="2023" name="Mol. Phylogenet. Evol.">
        <title>Genome-scale phylogeny and comparative genomics of the fungal order Sordariales.</title>
        <authorList>
            <person name="Hensen N."/>
            <person name="Bonometti L."/>
            <person name="Westerberg I."/>
            <person name="Brannstrom I.O."/>
            <person name="Guillou S."/>
            <person name="Cros-Aarteil S."/>
            <person name="Calhoun S."/>
            <person name="Haridas S."/>
            <person name="Kuo A."/>
            <person name="Mondo S."/>
            <person name="Pangilinan J."/>
            <person name="Riley R."/>
            <person name="LaButti K."/>
            <person name="Andreopoulos B."/>
            <person name="Lipzen A."/>
            <person name="Chen C."/>
            <person name="Yan M."/>
            <person name="Daum C."/>
            <person name="Ng V."/>
            <person name="Clum A."/>
            <person name="Steindorff A."/>
            <person name="Ohm R.A."/>
            <person name="Martin F."/>
            <person name="Silar P."/>
            <person name="Natvig D.O."/>
            <person name="Lalanne C."/>
            <person name="Gautier V."/>
            <person name="Ament-Velasquez S.L."/>
            <person name="Kruys A."/>
            <person name="Hutchinson M.I."/>
            <person name="Powell A.J."/>
            <person name="Barry K."/>
            <person name="Miller A.N."/>
            <person name="Grigoriev I.V."/>
            <person name="Debuchy R."/>
            <person name="Gladieux P."/>
            <person name="Hiltunen Thoren M."/>
            <person name="Johannesson H."/>
        </authorList>
    </citation>
    <scope>NUCLEOTIDE SEQUENCE</scope>
    <source>
        <strain evidence="16">CBS 560.94</strain>
    </source>
</reference>
<evidence type="ECO:0000256" key="7">
    <source>
        <dbReference type="ARBA" id="ARBA00022771"/>
    </source>
</evidence>
<gene>
    <name evidence="16" type="ORF">B0H65DRAFT_203498</name>
</gene>
<name>A0AAE0JFD8_9PEZI</name>
<evidence type="ECO:0000256" key="15">
    <source>
        <dbReference type="SAM" id="MobiDB-lite"/>
    </source>
</evidence>
<evidence type="ECO:0000256" key="8">
    <source>
        <dbReference type="ARBA" id="ARBA00022833"/>
    </source>
</evidence>
<dbReference type="FunFam" id="3.40.50.410:FF:000084">
    <property type="entry name" value="Transcription factor TFIIH subunit Tfb4, putative"/>
    <property type="match status" value="1"/>
</dbReference>
<keyword evidence="11 14" id="KW-0234">DNA repair</keyword>
<evidence type="ECO:0000313" key="17">
    <source>
        <dbReference type="Proteomes" id="UP001278500"/>
    </source>
</evidence>
<dbReference type="InterPro" id="IPR036465">
    <property type="entry name" value="vWFA_dom_sf"/>
</dbReference>
<keyword evidence="8 14" id="KW-0862">Zinc</keyword>
<feature type="region of interest" description="Disordered" evidence="15">
    <location>
        <begin position="304"/>
        <end position="336"/>
    </location>
</feature>
<keyword evidence="12 14" id="KW-0539">Nucleus</keyword>
<dbReference type="EMBL" id="JAUEPP010000004">
    <property type="protein sequence ID" value="KAK3345347.1"/>
    <property type="molecule type" value="Genomic_DNA"/>
</dbReference>
<organism evidence="16 17">
    <name type="scientific">Neurospora tetraspora</name>
    <dbReference type="NCBI Taxonomy" id="94610"/>
    <lineage>
        <taxon>Eukaryota</taxon>
        <taxon>Fungi</taxon>
        <taxon>Dikarya</taxon>
        <taxon>Ascomycota</taxon>
        <taxon>Pezizomycotina</taxon>
        <taxon>Sordariomycetes</taxon>
        <taxon>Sordariomycetidae</taxon>
        <taxon>Sordariales</taxon>
        <taxon>Sordariaceae</taxon>
        <taxon>Neurospora</taxon>
    </lineage>
</organism>
<dbReference type="GeneID" id="87858985"/>
<comment type="function">
    <text evidence="1 14">Component of the general transcription and DNA repair factor IIH (TFIIH) core complex, which is involved in general and transcription-coupled nucleotide excision repair (NER) of damaged DNA and, when complexed to TFIIK, in RNA transcription by RNA polymerase II. In NER, TFIIH acts by opening DNA around the lesion to allow the excision of the damaged oligonucleotide and its replacement by a new DNA fragment. In transcription, TFIIH has an essential role in transcription initiation. When the pre-initiation complex (PIC) has been established, TFIIH is required for promoter opening and promoter escape. Phosphorylation of the C-terminal tail (CTD) of the largest subunit of RNA polymerase II by the kinase module TFIIK controls the initiation of transcription.</text>
</comment>
<dbReference type="PANTHER" id="PTHR12831:SF0">
    <property type="entry name" value="GENERAL TRANSCRIPTION FACTOR IIH SUBUNIT 3"/>
    <property type="match status" value="1"/>
</dbReference>
<evidence type="ECO:0000256" key="4">
    <source>
        <dbReference type="ARBA" id="ARBA00021280"/>
    </source>
</evidence>
<dbReference type="GO" id="GO:0006289">
    <property type="term" value="P:nucleotide-excision repair"/>
    <property type="evidence" value="ECO:0007669"/>
    <property type="project" value="UniProtKB-UniRule"/>
</dbReference>
<evidence type="ECO:0000256" key="1">
    <source>
        <dbReference type="ARBA" id="ARBA00002817"/>
    </source>
</evidence>
<evidence type="ECO:0000256" key="10">
    <source>
        <dbReference type="ARBA" id="ARBA00023163"/>
    </source>
</evidence>
<evidence type="ECO:0000256" key="5">
    <source>
        <dbReference type="ARBA" id="ARBA00022723"/>
    </source>
</evidence>
<sequence>MTVQDAVDASEHYEIYNTDDIPSLYTIIIDTNPRAWAALNDVLPLTKALANILIFVNSHLAFNNSNQVALIASHTNRAVWLYPTAPDQNPDRKPINPNEDVEMRDVSFTSKQQPPPPANKYPLFAQIERSLLSSLRSLITATTTDDIASTTTTQISGALTLALSHINKTALLFAPTNNSTGPTSSSGGGGGKPSVSTTSGAGPGGGNAASLPGVGGGGLAGLHARILVVSVSDSSPSQYIPTMNAVFAAAHARIAIDTLALRGSATFLQQASYITRGTFIRAQEPRGLLQYLMFGFGSGSAPQGLAAAGNQRSGQQQHGGNKKEDKANEKAVAAKGGGNKHGGKFLGSNASVADLLVTPSADSVDFRAACFCHRNVIDTGFVCSICLSIFCEVPEGGECLTCGTKLALGNYGRRIPMLPSKAAAGGGQQLQQQANGNGKVQQV</sequence>
<proteinExistence type="inferred from homology"/>